<dbReference type="FunFam" id="1.10.555.10:FF:000002">
    <property type="entry name" value="rho GTPase-activating protein 32 isoform X1"/>
    <property type="match status" value="1"/>
</dbReference>
<evidence type="ECO:0000256" key="1">
    <source>
        <dbReference type="ARBA" id="ARBA00008795"/>
    </source>
</evidence>
<accession>A0A1W4XNL6</accession>
<dbReference type="Gene3D" id="1.10.555.10">
    <property type="entry name" value="Rho GTPase activation protein"/>
    <property type="match status" value="1"/>
</dbReference>
<feature type="compositionally biased region" description="Basic and acidic residues" evidence="5">
    <location>
        <begin position="1500"/>
        <end position="1513"/>
    </location>
</feature>
<dbReference type="CDD" id="cd11835">
    <property type="entry name" value="SH3_ARHGAP32_33"/>
    <property type="match status" value="1"/>
</dbReference>
<dbReference type="Gene3D" id="2.30.30.40">
    <property type="entry name" value="SH3 Domains"/>
    <property type="match status" value="1"/>
</dbReference>
<dbReference type="InterPro" id="IPR051576">
    <property type="entry name" value="PX-Rho_GAP"/>
</dbReference>
<dbReference type="InterPro" id="IPR036871">
    <property type="entry name" value="PX_dom_sf"/>
</dbReference>
<dbReference type="InterPro" id="IPR001452">
    <property type="entry name" value="SH3_domain"/>
</dbReference>
<dbReference type="GO" id="GO:0007264">
    <property type="term" value="P:small GTPase-mediated signal transduction"/>
    <property type="evidence" value="ECO:0007669"/>
    <property type="project" value="TreeGrafter"/>
</dbReference>
<dbReference type="Proteomes" id="UP000192223">
    <property type="component" value="Unplaced"/>
</dbReference>
<dbReference type="SUPFAM" id="SSF64268">
    <property type="entry name" value="PX domain"/>
    <property type="match status" value="1"/>
</dbReference>
<evidence type="ECO:0000313" key="9">
    <source>
        <dbReference type="RefSeq" id="XP_018333980.1"/>
    </source>
</evidence>
<dbReference type="SMART" id="SM00326">
    <property type="entry name" value="SH3"/>
    <property type="match status" value="1"/>
</dbReference>
<dbReference type="SUPFAM" id="SSF48350">
    <property type="entry name" value="GTPase activation domain, GAP"/>
    <property type="match status" value="1"/>
</dbReference>
<protein>
    <submittedName>
        <fullName evidence="9">GTPase-activating protein CdGAPr isoform X1</fullName>
    </submittedName>
</protein>
<feature type="compositionally biased region" description="Polar residues" evidence="5">
    <location>
        <begin position="801"/>
        <end position="810"/>
    </location>
</feature>
<dbReference type="OrthoDB" id="5873004at2759"/>
<feature type="region of interest" description="Disordered" evidence="5">
    <location>
        <begin position="1438"/>
        <end position="1458"/>
    </location>
</feature>
<dbReference type="GO" id="GO:0035091">
    <property type="term" value="F:phosphatidylinositol binding"/>
    <property type="evidence" value="ECO:0007669"/>
    <property type="project" value="InterPro"/>
</dbReference>
<evidence type="ECO:0000313" key="8">
    <source>
        <dbReference type="Proteomes" id="UP000192223"/>
    </source>
</evidence>
<feature type="compositionally biased region" description="Basic and acidic residues" evidence="5">
    <location>
        <begin position="1902"/>
        <end position="1948"/>
    </location>
</feature>
<feature type="compositionally biased region" description="Basic and acidic residues" evidence="5">
    <location>
        <begin position="1090"/>
        <end position="1105"/>
    </location>
</feature>
<feature type="compositionally biased region" description="Polar residues" evidence="5">
    <location>
        <begin position="1106"/>
        <end position="1122"/>
    </location>
</feature>
<dbReference type="Pfam" id="PF00620">
    <property type="entry name" value="RhoGAP"/>
    <property type="match status" value="1"/>
</dbReference>
<feature type="domain" description="Rho-GAP" evidence="7">
    <location>
        <begin position="353"/>
        <end position="553"/>
    </location>
</feature>
<dbReference type="PANTHER" id="PTHR15729">
    <property type="entry name" value="CDC42 GTPASE-ACTIVATING PROTEIN"/>
    <property type="match status" value="1"/>
</dbReference>
<dbReference type="InterPro" id="IPR000198">
    <property type="entry name" value="RhoGAP_dom"/>
</dbReference>
<gene>
    <name evidence="9" type="primary">LOC108743063</name>
</gene>
<evidence type="ECO:0000256" key="4">
    <source>
        <dbReference type="PROSITE-ProRule" id="PRU00192"/>
    </source>
</evidence>
<proteinExistence type="inferred from homology"/>
<evidence type="ECO:0000259" key="7">
    <source>
        <dbReference type="PROSITE" id="PS50238"/>
    </source>
</evidence>
<feature type="compositionally biased region" description="Basic and acidic residues" evidence="5">
    <location>
        <begin position="1793"/>
        <end position="1809"/>
    </location>
</feature>
<feature type="region of interest" description="Disordered" evidence="5">
    <location>
        <begin position="1090"/>
        <end position="1122"/>
    </location>
</feature>
<evidence type="ECO:0000256" key="5">
    <source>
        <dbReference type="SAM" id="MobiDB-lite"/>
    </source>
</evidence>
<reference evidence="9" key="1">
    <citation type="submission" date="2025-08" db="UniProtKB">
        <authorList>
            <consortium name="RefSeq"/>
        </authorList>
    </citation>
    <scope>IDENTIFICATION</scope>
    <source>
        <tissue evidence="9">Entire body</tissue>
    </source>
</reference>
<evidence type="ECO:0000256" key="3">
    <source>
        <dbReference type="ARBA" id="ARBA00022468"/>
    </source>
</evidence>
<feature type="region of interest" description="Disordered" evidence="5">
    <location>
        <begin position="1731"/>
        <end position="1967"/>
    </location>
</feature>
<dbReference type="RefSeq" id="XP_018333980.1">
    <property type="nucleotide sequence ID" value="XM_018478478.1"/>
</dbReference>
<organism evidence="8 9">
    <name type="scientific">Agrilus planipennis</name>
    <name type="common">Emerald ash borer</name>
    <name type="synonym">Agrilus marcopoli</name>
    <dbReference type="NCBI Taxonomy" id="224129"/>
    <lineage>
        <taxon>Eukaryota</taxon>
        <taxon>Metazoa</taxon>
        <taxon>Ecdysozoa</taxon>
        <taxon>Arthropoda</taxon>
        <taxon>Hexapoda</taxon>
        <taxon>Insecta</taxon>
        <taxon>Pterygota</taxon>
        <taxon>Neoptera</taxon>
        <taxon>Endopterygota</taxon>
        <taxon>Coleoptera</taxon>
        <taxon>Polyphaga</taxon>
        <taxon>Elateriformia</taxon>
        <taxon>Buprestoidea</taxon>
        <taxon>Buprestidae</taxon>
        <taxon>Agrilinae</taxon>
        <taxon>Agrilus</taxon>
    </lineage>
</organism>
<feature type="region of interest" description="Disordered" evidence="5">
    <location>
        <begin position="1477"/>
        <end position="1513"/>
    </location>
</feature>
<keyword evidence="8" id="KW-1185">Reference proteome</keyword>
<feature type="domain" description="SH3" evidence="6">
    <location>
        <begin position="230"/>
        <end position="292"/>
    </location>
</feature>
<dbReference type="FunCoup" id="A0A1W4XNL6">
    <property type="interactions" value="6"/>
</dbReference>
<dbReference type="Pfam" id="PF00018">
    <property type="entry name" value="SH3_1"/>
    <property type="match status" value="1"/>
</dbReference>
<dbReference type="PROSITE" id="PS50238">
    <property type="entry name" value="RHOGAP"/>
    <property type="match status" value="1"/>
</dbReference>
<dbReference type="InterPro" id="IPR008936">
    <property type="entry name" value="Rho_GTPase_activation_prot"/>
</dbReference>
<feature type="compositionally biased region" description="Basic and acidic residues" evidence="5">
    <location>
        <begin position="1737"/>
        <end position="1755"/>
    </location>
</feature>
<name>A0A1W4XNL6_AGRPL</name>
<evidence type="ECO:0000256" key="2">
    <source>
        <dbReference type="ARBA" id="ARBA00022443"/>
    </source>
</evidence>
<feature type="region of interest" description="Disordered" evidence="5">
    <location>
        <begin position="1166"/>
        <end position="1212"/>
    </location>
</feature>
<feature type="compositionally biased region" description="Basic and acidic residues" evidence="5">
    <location>
        <begin position="1879"/>
        <end position="1894"/>
    </location>
</feature>
<feature type="compositionally biased region" description="Basic and acidic residues" evidence="5">
    <location>
        <begin position="1819"/>
        <end position="1830"/>
    </location>
</feature>
<dbReference type="InParanoid" id="A0A1W4XNL6"/>
<feature type="region of interest" description="Disordered" evidence="5">
    <location>
        <begin position="1394"/>
        <end position="1416"/>
    </location>
</feature>
<dbReference type="KEGG" id="apln:108743063"/>
<feature type="region of interest" description="Disordered" evidence="5">
    <location>
        <begin position="1690"/>
        <end position="1716"/>
    </location>
</feature>
<evidence type="ECO:0000259" key="6">
    <source>
        <dbReference type="PROSITE" id="PS50002"/>
    </source>
</evidence>
<dbReference type="GO" id="GO:0005096">
    <property type="term" value="F:GTPase activator activity"/>
    <property type="evidence" value="ECO:0007669"/>
    <property type="project" value="UniProtKB-KW"/>
</dbReference>
<dbReference type="InterPro" id="IPR036028">
    <property type="entry name" value="SH3-like_dom_sf"/>
</dbReference>
<keyword evidence="2 4" id="KW-0728">SH3 domain</keyword>
<dbReference type="STRING" id="224129.A0A1W4XNL6"/>
<dbReference type="Gene3D" id="3.30.1520.10">
    <property type="entry name" value="Phox-like domain"/>
    <property type="match status" value="1"/>
</dbReference>
<feature type="compositionally biased region" description="Basic and acidic residues" evidence="5">
    <location>
        <begin position="1852"/>
        <end position="1870"/>
    </location>
</feature>
<feature type="region of interest" description="Disordered" evidence="5">
    <location>
        <begin position="927"/>
        <end position="957"/>
    </location>
</feature>
<dbReference type="SUPFAM" id="SSF50044">
    <property type="entry name" value="SH3-domain"/>
    <property type="match status" value="1"/>
</dbReference>
<dbReference type="GeneID" id="108743063"/>
<dbReference type="PROSITE" id="PS50002">
    <property type="entry name" value="SH3"/>
    <property type="match status" value="1"/>
</dbReference>
<feature type="compositionally biased region" description="Low complexity" evidence="5">
    <location>
        <begin position="927"/>
        <end position="939"/>
    </location>
</feature>
<feature type="compositionally biased region" description="Polar residues" evidence="5">
    <location>
        <begin position="946"/>
        <end position="955"/>
    </location>
</feature>
<feature type="compositionally biased region" description="Polar residues" evidence="5">
    <location>
        <begin position="1166"/>
        <end position="1188"/>
    </location>
</feature>
<comment type="similarity">
    <text evidence="1">Belongs to the PX domain-containing GAP family.</text>
</comment>
<keyword evidence="3" id="KW-0343">GTPase activation</keyword>
<dbReference type="SMART" id="SM00324">
    <property type="entry name" value="RhoGAP"/>
    <property type="match status" value="1"/>
</dbReference>
<sequence>MMMMMMQREKFQVISAYQARDTKIGEREREKVGYMCLPQMRRVLSGFAETLACSALCSSESCEMQISEVGIPGPEPGAEPCRFPKLEECAHFHYERVQLPRLEVTLQDSLDKSLHSQHTNEEDDSEYYMVQVSSAEECWLVQRNYENFRMLDAQIHQCIFDRKISQLPDLSSHDENEENNADLLKNYLERFSVIADNSVNCGPVLNWFQMDNKGHRLLVPSEESRSINTPAVAAAYSVRRYVSQARDELNLEVGDMISVIDMTSPAESVWWRGKRGFQVGFFPQHCVHIIGDKVPRNMPVPPPVVGSLAISPVKPVLRKHGKLIAFFRSFILNRPSRRRLKQSGILKERVFGCDLGEHLLNSGHDIPMVLKCCAEFIEKHGIVDGIYRLSGITSNIQKLRNTFDEDRIPDLYTEDILQDIHSVASLLKMYFRELPNPLCTYQLYQGFVSAVQGCHSVNRNSTNDRDRLLKMREVVQKLPPPHYRTLEYLMRHLARVAKHGPSTGMTTRNIAIVWAPNLLRCAELEVGGVAALQGVGVQAVVTEFLICYTDLIFCDHLPTLAQSNLDVESSMSPKRLRPKSLAISTPTKLITLEEARSKHLLSKSDESGYIEVGGGPRNLPKKYHTIIELPSGSRKRGFSKRSPLGWRSFFTRTRNNSQGSLSKARKASTPGNIIMTEKAVTESDLTEMKRKLRPVKSAESLTSGHSEPASTEDILAPLHNLNKPPGHNRSVSHDSYFDTLQNSQNNSEGSLLDLSEIQLNFELEESEMRIFSEDESLVSSPRNQKDVAFRRYLTRPRTDDYSTSSNNPSPKKQPRVVLSPDSISRKRTRLEDQLSDIQYIDCNTPENNYIFSTTAVIHQQPDEIQKTADVFESYQPKNKSPRNSEVEFKRQSLNLEKTTTNKPPSIPKSLTESNIESHLKFLSANVSNQSSSFASPQSPKYKRLNDSSANVSPLQTPEDVPYQKMYQNLNKGSDSKPPVYENVDRKSSSPVYENILTTISITYKSPVRTPKSPNSTGDYENVDVLNPEQAVVPTVAASLPLQQATQPNFVLNDTLDVIGPEKNRPKSAGATDFNKATDMTSAIIESDTKLWKSDPSMDRDSRSCSEEASTIKGNSDSMKASMGTNNELTITDNSFYENESTLVLSPTASSLSEVVQTSTELLNTSHSSLNFPGSPSRLSPIVSSLQDTNHSESDTAVSDPESKTRDDSSQESLIIDDKPENLLEARFYNPEYLKLTDNVISPFEDRDLREIKLVGDGIGNCLSLKEEIQNLREGLRLDLNDDRPKSINLIEFSPNTPTEALRNATTDKRKSCTSEEETIDDENNIYQQVKYFRRSVHEVNALLDMSPESKEQINNKNSNLQNVRPDFSLEPEVCDKLSTESQSIVEKEIECDISTDVNEDKQPKSAASPVSFDSLESDRINIEKNVETVPSQTCDSALTIDDSSKDNPEIKSNNQTQVGVNVKSLTDKFEAKESDLVDYKPPLFGGNRGQRPSLSLPSPKPERNPDKSREKVQLDSLFGSSSSLGEERRVYYDRSCLPPCLRAKHLRNSAKTRSLDEDEFSREFGDQSLTRRKSLDESLSYKVNDLPKTLNPPKPVPLEIDLDIHCSHSLLPLTDQKLNRERIEKYKEERRKFLHEKYRSESFKENKEVLLSRMKQKGVKGKEGEEEKIDAGEEIKTADVEGKINDEEVFEELPQNKNNGAYSKSSDKDKSKSGGDVIESIKLKTAIFESQINNHNSSEKPKILSKKNDLNKSTKGDINWTQKGDKDVKNLQNSRGRTFTPIDTERNISSVEPQEHNEKKIQNTFERKYHPVGQSNNEPVKDSNKGHDTTGSRNAFGGTGFRKKSVGDEVGDVNRDESSSDKFVSKRAADFRSPGIIRKNFDARSNPRECDNKINDFGQEIIRNKLREDNSNRNERRRHTYETRERDTDSERTRRISLESSSPRKEKSPPSYCIKDMKAIFEQKSQK</sequence>
<dbReference type="CTD" id="35267"/>
<dbReference type="PANTHER" id="PTHR15729:SF10">
    <property type="entry name" value="GTPASE-ACTIVATING PROTEIN CDGAPR"/>
    <property type="match status" value="1"/>
</dbReference>
<dbReference type="FunFam" id="2.30.30.40:FF:000298">
    <property type="entry name" value="Rho GTPase-activating protein"/>
    <property type="match status" value="1"/>
</dbReference>
<feature type="compositionally biased region" description="Basic and acidic residues" evidence="5">
    <location>
        <begin position="1955"/>
        <end position="1967"/>
    </location>
</feature>
<feature type="region of interest" description="Disordered" evidence="5">
    <location>
        <begin position="791"/>
        <end position="824"/>
    </location>
</feature>